<sequence length="267" mass="30073">MNPFYSHPLRYLGPGREGKELPMSANDMVNSYDRPMANEGPMLRNETERLTNVTVSLTIEYTSFLKCPYNTRHGTVQCQEETECLMKDRSAHELNGGLMSYFLHENAATDSITAIRSFISMRMYIIYSAVIGSPYEVKVGQLLRSKDLLIRILWPEQFDIVASISYGPRTTNHGPTDTEFGKFGDVPINTRSPPNLKLLAGYGLELTNMCLVQIDSCSCFGMKHLLNFIPLVPPGCVLEEERSSCLFRVTYEVGKTFSETTLNVVLL</sequence>
<gene>
    <name evidence="1" type="ORF">TBIB3V08_LOCUS6640</name>
</gene>
<reference evidence="1" key="1">
    <citation type="submission" date="2020-11" db="EMBL/GenBank/DDBJ databases">
        <authorList>
            <person name="Tran Van P."/>
        </authorList>
    </citation>
    <scope>NUCLEOTIDE SEQUENCE</scope>
</reference>
<name>A0A7R9F1V1_9NEOP</name>
<dbReference type="EMBL" id="OD566570">
    <property type="protein sequence ID" value="CAD7444257.1"/>
    <property type="molecule type" value="Genomic_DNA"/>
</dbReference>
<accession>A0A7R9F1V1</accession>
<organism evidence="1">
    <name type="scientific">Timema bartmani</name>
    <dbReference type="NCBI Taxonomy" id="61472"/>
    <lineage>
        <taxon>Eukaryota</taxon>
        <taxon>Metazoa</taxon>
        <taxon>Ecdysozoa</taxon>
        <taxon>Arthropoda</taxon>
        <taxon>Hexapoda</taxon>
        <taxon>Insecta</taxon>
        <taxon>Pterygota</taxon>
        <taxon>Neoptera</taxon>
        <taxon>Polyneoptera</taxon>
        <taxon>Phasmatodea</taxon>
        <taxon>Timematodea</taxon>
        <taxon>Timematoidea</taxon>
        <taxon>Timematidae</taxon>
        <taxon>Timema</taxon>
    </lineage>
</organism>
<dbReference type="AlphaFoldDB" id="A0A7R9F1V1"/>
<protein>
    <submittedName>
        <fullName evidence="1">Uncharacterized protein</fullName>
    </submittedName>
</protein>
<evidence type="ECO:0000313" key="1">
    <source>
        <dbReference type="EMBL" id="CAD7444257.1"/>
    </source>
</evidence>
<proteinExistence type="predicted"/>